<proteinExistence type="inferred from homology"/>
<keyword evidence="3" id="KW-0285">Flavoprotein</keyword>
<evidence type="ECO:0000259" key="5">
    <source>
        <dbReference type="Pfam" id="PF01266"/>
    </source>
</evidence>
<dbReference type="PANTHER" id="PTHR13847">
    <property type="entry name" value="SARCOSINE DEHYDROGENASE-RELATED"/>
    <property type="match status" value="1"/>
</dbReference>
<dbReference type="InterPro" id="IPR006076">
    <property type="entry name" value="FAD-dep_OxRdtase"/>
</dbReference>
<dbReference type="Proteomes" id="UP000444960">
    <property type="component" value="Unassembled WGS sequence"/>
</dbReference>
<name>A0A7I9VBV3_9ACTN</name>
<dbReference type="GO" id="GO:0016491">
    <property type="term" value="F:oxidoreductase activity"/>
    <property type="evidence" value="ECO:0007669"/>
    <property type="project" value="UniProtKB-KW"/>
</dbReference>
<feature type="domain" description="FAD dependent oxidoreductase" evidence="5">
    <location>
        <begin position="32"/>
        <end position="388"/>
    </location>
</feature>
<organism evidence="6 7">
    <name type="scientific">Gordonia spumicola</name>
    <dbReference type="NCBI Taxonomy" id="589161"/>
    <lineage>
        <taxon>Bacteria</taxon>
        <taxon>Bacillati</taxon>
        <taxon>Actinomycetota</taxon>
        <taxon>Actinomycetes</taxon>
        <taxon>Mycobacteriales</taxon>
        <taxon>Gordoniaceae</taxon>
        <taxon>Gordonia</taxon>
    </lineage>
</organism>
<dbReference type="SUPFAM" id="SSF51905">
    <property type="entry name" value="FAD/NAD(P)-binding domain"/>
    <property type="match status" value="1"/>
</dbReference>
<dbReference type="Gene3D" id="3.50.50.60">
    <property type="entry name" value="FAD/NAD(P)-binding domain"/>
    <property type="match status" value="1"/>
</dbReference>
<keyword evidence="7" id="KW-1185">Reference proteome</keyword>
<dbReference type="RefSeq" id="WP_228461534.1">
    <property type="nucleotide sequence ID" value="NZ_BJOV01000005.1"/>
</dbReference>
<dbReference type="AlphaFoldDB" id="A0A7I9VBV3"/>
<evidence type="ECO:0000256" key="3">
    <source>
        <dbReference type="ARBA" id="ARBA00022630"/>
    </source>
</evidence>
<gene>
    <name evidence="6" type="ORF">nbrc107696_32610</name>
</gene>
<evidence type="ECO:0000256" key="1">
    <source>
        <dbReference type="ARBA" id="ARBA00001974"/>
    </source>
</evidence>
<keyword evidence="4" id="KW-0560">Oxidoreductase</keyword>
<accession>A0A7I9VBV3</accession>
<evidence type="ECO:0000256" key="4">
    <source>
        <dbReference type="ARBA" id="ARBA00023002"/>
    </source>
</evidence>
<dbReference type="EMBL" id="BJOV01000005">
    <property type="protein sequence ID" value="GEE02815.1"/>
    <property type="molecule type" value="Genomic_DNA"/>
</dbReference>
<comment type="caution">
    <text evidence="6">The sequence shown here is derived from an EMBL/GenBank/DDBJ whole genome shotgun (WGS) entry which is preliminary data.</text>
</comment>
<dbReference type="GO" id="GO:0005737">
    <property type="term" value="C:cytoplasm"/>
    <property type="evidence" value="ECO:0007669"/>
    <property type="project" value="TreeGrafter"/>
</dbReference>
<comment type="cofactor">
    <cofactor evidence="1">
        <name>FAD</name>
        <dbReference type="ChEBI" id="CHEBI:57692"/>
    </cofactor>
</comment>
<dbReference type="InterPro" id="IPR017741">
    <property type="entry name" value="FAD-dependent_OxRdtase_HpnW"/>
</dbReference>
<comment type="similarity">
    <text evidence="2">Belongs to the DadA oxidoreductase family.</text>
</comment>
<dbReference type="InterPro" id="IPR036188">
    <property type="entry name" value="FAD/NAD-bd_sf"/>
</dbReference>
<evidence type="ECO:0000256" key="2">
    <source>
        <dbReference type="ARBA" id="ARBA00009410"/>
    </source>
</evidence>
<reference evidence="7" key="1">
    <citation type="submission" date="2019-06" db="EMBL/GenBank/DDBJ databases">
        <title>Gordonia isolated from sludge of a wastewater treatment plant.</title>
        <authorList>
            <person name="Tamura T."/>
            <person name="Aoyama K."/>
            <person name="Kang Y."/>
            <person name="Saito S."/>
            <person name="Akiyama N."/>
            <person name="Yazawa K."/>
            <person name="Gonoi T."/>
            <person name="Mikami Y."/>
        </authorList>
    </citation>
    <scope>NUCLEOTIDE SEQUENCE [LARGE SCALE GENOMIC DNA]</scope>
    <source>
        <strain evidence="7">NBRC 107696</strain>
    </source>
</reference>
<evidence type="ECO:0000313" key="6">
    <source>
        <dbReference type="EMBL" id="GEE02815.1"/>
    </source>
</evidence>
<dbReference type="Gene3D" id="3.30.9.10">
    <property type="entry name" value="D-Amino Acid Oxidase, subunit A, domain 2"/>
    <property type="match status" value="1"/>
</dbReference>
<sequence length="400" mass="42037">MNSTTTCTYNVFYELRPPLSSGGLSGVNTECDVLVVGAGIVGLGHALAAADAGQQVIVIDRDRRPVGASIRNFGHVCATGQSGVLRDLAVGSRERWLDVASRTGLSVRTGAGLAVARAADEIAVIDELASTRESVVRIDAAQTRAALGGAGASDIVGGARLLDDLRVDPRVTAPTIAAWLAERDGVSFRWATAYQGVNDASGGDVRVRTSRGTIRAGRVFVCVGHDLDYTAPDLADDNDVHRCGLSMMQTADPGVRIDPAVLTATSFLRYGAFADTTAVAALAARIDEQRPDLRAADTNIMFTQRPDGTLLIGDSHHLDRTLDPFLDQSVADLIRREIETILGRPLTVIGRWQGVYASRPGGPYLTAELAPGVRACSVTTGVGMTVGLELAARHVAGDLA</sequence>
<dbReference type="PANTHER" id="PTHR13847:SF286">
    <property type="entry name" value="D-AMINO ACID DEHYDROGENASE"/>
    <property type="match status" value="1"/>
</dbReference>
<protein>
    <submittedName>
        <fullName evidence="6">Oxidoreductase</fullName>
    </submittedName>
</protein>
<evidence type="ECO:0000313" key="7">
    <source>
        <dbReference type="Proteomes" id="UP000444960"/>
    </source>
</evidence>
<dbReference type="Pfam" id="PF01266">
    <property type="entry name" value="DAO"/>
    <property type="match status" value="1"/>
</dbReference>
<dbReference type="NCBIfam" id="TIGR03364">
    <property type="entry name" value="HpnW_proposed"/>
    <property type="match status" value="1"/>
</dbReference>